<keyword evidence="4" id="KW-0472">Membrane</keyword>
<dbReference type="OrthoDB" id="407355at2759"/>
<evidence type="ECO:0000256" key="2">
    <source>
        <dbReference type="ARBA" id="ARBA00022801"/>
    </source>
</evidence>
<reference evidence="6 7" key="1">
    <citation type="submission" date="2015-02" db="EMBL/GenBank/DDBJ databases">
        <authorList>
            <person name="Chooi Y.-H."/>
        </authorList>
    </citation>
    <scope>NUCLEOTIDE SEQUENCE [LARGE SCALE GENOMIC DNA]</scope>
    <source>
        <strain evidence="6">E3</strain>
    </source>
</reference>
<dbReference type="Gene3D" id="3.20.20.370">
    <property type="entry name" value="Glycoside hydrolase/deacetylase"/>
    <property type="match status" value="1"/>
</dbReference>
<dbReference type="InterPro" id="IPR011330">
    <property type="entry name" value="Glyco_hydro/deAcase_b/a-brl"/>
</dbReference>
<dbReference type="GO" id="GO:0004099">
    <property type="term" value="F:chitin deacetylase activity"/>
    <property type="evidence" value="ECO:0007669"/>
    <property type="project" value="UniProtKB-ARBA"/>
</dbReference>
<keyword evidence="2" id="KW-0378">Hydrolase</keyword>
<organism evidence="6 7">
    <name type="scientific">Plasmodiophora brassicae</name>
    <name type="common">Clubroot disease agent</name>
    <dbReference type="NCBI Taxonomy" id="37360"/>
    <lineage>
        <taxon>Eukaryota</taxon>
        <taxon>Sar</taxon>
        <taxon>Rhizaria</taxon>
        <taxon>Endomyxa</taxon>
        <taxon>Phytomyxea</taxon>
        <taxon>Plasmodiophorida</taxon>
        <taxon>Plasmodiophoridae</taxon>
        <taxon>Plasmodiophora</taxon>
    </lineage>
</organism>
<sequence>MANDREPSYSVASYDENEGRDSRDGFCWKQFCCALVCFMLMLASAAMIYIIVDNNQDSEPRSGSAASSSAMGGTSTGAHGKNPVSGGKEGTVKSFNWCGANKRLAVLTFDDGPSPIATPNVLSDLKNTGIKATFFMSPAADGEPDASKCDLVKRILADGHSVQSHSWDHVDFMRLNDQEVTANLNKNKQWLKDCAGDQADKLEANMFRPPFGSLDYTRAQFVSNELGYTIATWNLDSEDFRGGNASAVMDRIHEKYTQMVPDKQGSVIILMHDKMYTEKGTLGAIPMIKKYFDKLGYSFGTAPQCYNKCDEYVDFCKMEGVWPGVFEQP</sequence>
<dbReference type="SUPFAM" id="SSF88713">
    <property type="entry name" value="Glycoside hydrolase/deacetylase"/>
    <property type="match status" value="1"/>
</dbReference>
<protein>
    <recommendedName>
        <fullName evidence="5">NodB homology domain-containing protein</fullName>
    </recommendedName>
</protein>
<proteinExistence type="predicted"/>
<feature type="region of interest" description="Disordered" evidence="3">
    <location>
        <begin position="1"/>
        <end position="21"/>
    </location>
</feature>
<keyword evidence="4" id="KW-1133">Transmembrane helix</keyword>
<dbReference type="CDD" id="cd10917">
    <property type="entry name" value="CE4_NodB_like_6s_7s"/>
    <property type="match status" value="1"/>
</dbReference>
<dbReference type="Proteomes" id="UP000039324">
    <property type="component" value="Unassembled WGS sequence"/>
</dbReference>
<dbReference type="GO" id="GO:0046872">
    <property type="term" value="F:metal ion binding"/>
    <property type="evidence" value="ECO:0007669"/>
    <property type="project" value="UniProtKB-KW"/>
</dbReference>
<evidence type="ECO:0000313" key="6">
    <source>
        <dbReference type="EMBL" id="CEP01886.1"/>
    </source>
</evidence>
<dbReference type="InterPro" id="IPR002509">
    <property type="entry name" value="NODB_dom"/>
</dbReference>
<name>A0A0G4J3M9_PLABS</name>
<evidence type="ECO:0000259" key="5">
    <source>
        <dbReference type="PROSITE" id="PS51677"/>
    </source>
</evidence>
<dbReference type="InterPro" id="IPR050248">
    <property type="entry name" value="Polysacc_deacetylase_ArnD"/>
</dbReference>
<feature type="transmembrane region" description="Helical" evidence="4">
    <location>
        <begin position="31"/>
        <end position="52"/>
    </location>
</feature>
<feature type="region of interest" description="Disordered" evidence="3">
    <location>
        <begin position="60"/>
        <end position="87"/>
    </location>
</feature>
<dbReference type="PANTHER" id="PTHR10587:SF133">
    <property type="entry name" value="CHITIN DEACETYLASE 1-RELATED"/>
    <property type="match status" value="1"/>
</dbReference>
<keyword evidence="7" id="KW-1185">Reference proteome</keyword>
<gene>
    <name evidence="6" type="ORF">PBRA_008829</name>
</gene>
<dbReference type="Pfam" id="PF01522">
    <property type="entry name" value="Polysacc_deac_1"/>
    <property type="match status" value="1"/>
</dbReference>
<dbReference type="PROSITE" id="PS51677">
    <property type="entry name" value="NODB"/>
    <property type="match status" value="1"/>
</dbReference>
<dbReference type="PANTHER" id="PTHR10587">
    <property type="entry name" value="GLYCOSYL TRANSFERASE-RELATED"/>
    <property type="match status" value="1"/>
</dbReference>
<keyword evidence="4" id="KW-0812">Transmembrane</keyword>
<dbReference type="GO" id="GO:0005975">
    <property type="term" value="P:carbohydrate metabolic process"/>
    <property type="evidence" value="ECO:0007669"/>
    <property type="project" value="InterPro"/>
</dbReference>
<dbReference type="AlphaFoldDB" id="A0A0G4J3M9"/>
<feature type="domain" description="NodB homology" evidence="5">
    <location>
        <begin position="103"/>
        <end position="300"/>
    </location>
</feature>
<dbReference type="GO" id="GO:0016020">
    <property type="term" value="C:membrane"/>
    <property type="evidence" value="ECO:0007669"/>
    <property type="project" value="TreeGrafter"/>
</dbReference>
<evidence type="ECO:0000256" key="3">
    <source>
        <dbReference type="SAM" id="MobiDB-lite"/>
    </source>
</evidence>
<evidence type="ECO:0000256" key="4">
    <source>
        <dbReference type="SAM" id="Phobius"/>
    </source>
</evidence>
<keyword evidence="1" id="KW-0479">Metal-binding</keyword>
<evidence type="ECO:0000313" key="7">
    <source>
        <dbReference type="Proteomes" id="UP000039324"/>
    </source>
</evidence>
<feature type="compositionally biased region" description="Low complexity" evidence="3">
    <location>
        <begin position="62"/>
        <end position="78"/>
    </location>
</feature>
<accession>A0A0G4J3M9</accession>
<dbReference type="EMBL" id="CDSF01000121">
    <property type="protein sequence ID" value="CEP01886.1"/>
    <property type="molecule type" value="Genomic_DNA"/>
</dbReference>
<evidence type="ECO:0000256" key="1">
    <source>
        <dbReference type="ARBA" id="ARBA00022723"/>
    </source>
</evidence>